<dbReference type="Gene3D" id="3.30.160.60">
    <property type="entry name" value="Classic Zinc Finger"/>
    <property type="match status" value="5"/>
</dbReference>
<evidence type="ECO:0000256" key="8">
    <source>
        <dbReference type="ARBA" id="ARBA00023125"/>
    </source>
</evidence>
<feature type="region of interest" description="Disordered" evidence="12">
    <location>
        <begin position="304"/>
        <end position="366"/>
    </location>
</feature>
<protein>
    <submittedName>
        <fullName evidence="14">Zinc finger protein 217</fullName>
    </submittedName>
</protein>
<evidence type="ECO:0000256" key="2">
    <source>
        <dbReference type="ARBA" id="ARBA00006991"/>
    </source>
</evidence>
<feature type="compositionally biased region" description="Basic and acidic residues" evidence="12">
    <location>
        <begin position="743"/>
        <end position="762"/>
    </location>
</feature>
<evidence type="ECO:0000256" key="4">
    <source>
        <dbReference type="ARBA" id="ARBA00022737"/>
    </source>
</evidence>
<evidence type="ECO:0000256" key="9">
    <source>
        <dbReference type="ARBA" id="ARBA00023163"/>
    </source>
</evidence>
<evidence type="ECO:0000256" key="1">
    <source>
        <dbReference type="ARBA" id="ARBA00004123"/>
    </source>
</evidence>
<dbReference type="GO" id="GO:0000978">
    <property type="term" value="F:RNA polymerase II cis-regulatory region sequence-specific DNA binding"/>
    <property type="evidence" value="ECO:0007669"/>
    <property type="project" value="TreeGrafter"/>
</dbReference>
<feature type="region of interest" description="Disordered" evidence="12">
    <location>
        <begin position="810"/>
        <end position="880"/>
    </location>
</feature>
<evidence type="ECO:0000313" key="14">
    <source>
        <dbReference type="Ensembl" id="ENSPKIP00000023589.1"/>
    </source>
</evidence>
<feature type="compositionally biased region" description="Polar residues" evidence="12">
    <location>
        <begin position="532"/>
        <end position="543"/>
    </location>
</feature>
<evidence type="ECO:0000256" key="5">
    <source>
        <dbReference type="ARBA" id="ARBA00022771"/>
    </source>
</evidence>
<evidence type="ECO:0000256" key="7">
    <source>
        <dbReference type="ARBA" id="ARBA00023015"/>
    </source>
</evidence>
<dbReference type="KEGG" id="pki:111855728"/>
<feature type="compositionally biased region" description="Basic and acidic residues" evidence="12">
    <location>
        <begin position="355"/>
        <end position="366"/>
    </location>
</feature>
<feature type="domain" description="C2H2-type" evidence="13">
    <location>
        <begin position="109"/>
        <end position="136"/>
    </location>
</feature>
<evidence type="ECO:0000256" key="12">
    <source>
        <dbReference type="SAM" id="MobiDB-lite"/>
    </source>
</evidence>
<keyword evidence="10" id="KW-0539">Nucleus</keyword>
<sequence>MPTHPLISYIESPDGLGQDLLNDANANMPGMGSSMTPHGTVAEKPADGSQTADCMFCDRTFQHQDELSPHVLTQHPTTLFGPAVLRVEAEFLSPSERIRPPAAEADDDLSCVVCGQSVQDASELEAHMRKHRDSFTYSCGLCGRRFREPWFLKNHMRTHGGKAGARNKVQQDLESPATINHVVVDQAAVPTVSSPYRMCMVCGFFFPNKDVLAEHSKVHNRDSDPNEDEGACKEPCISQEASLSQQSFLKLLGLRPPPVSNTRARSERPARWIAELDPFNTYQAWQLATKGKIAVGPGLAKDLGPDAGSDVEDSGSDKEELGEIWSGGRSSKSKDGFKRELRSKRFGGGTPSPEPDPKSLAKEKPTRCKDCGKTFRTYHQLVLHSRVHKKDRGGAESPTTSVDGKQGAQLDRAEEASEDGSEEGGPADACQSDKSEDGFDPSKLKILAPLKECSYCGKSFRSNYYLNIHLRTHTGEKPYKCEHCDYAAAQKTSLRYHQDRRHKDVPETGPSVKSVSPSPTPEDSKEKVCSTLAGSTEGAQRNNGAPCLGGVSEADEKGPSDPEKASTGAANSAACRASPKEEEASGVDQECVESPLNLSVKMSLSVAMVTLPRSSLVTSACPLCTFKTLYPEVLLMHKALSHKENGDAAKKRRPRLSLAAIKLRRHTGCPPALEGKDVAPLQSPYSRHPRRTKSPPPQSGKPAEKPPPPPSQHPLPSQAIRPSLSAEPRRPTQPNPHLGARPEITRLPERHPEPNGNYRRDGVAVGARPSPPDHNGPGQKARQARNSAVWPADTMRSCLSARFGSLSQMDFGEPHTKRRKFSGTTVRDPEAGEAWQGDIHGRLLPPGKNSNIRAPAPRSPASKMPQSLAPAKSTSTPAGDMDWNVINILRSYSPSDLASLYHPVVAGSSHGGVLSSTAGNRPLLYQHYLNNVLQRRHNFSTMSNARCGPTDKNA</sequence>
<dbReference type="SUPFAM" id="SSF57667">
    <property type="entry name" value="beta-beta-alpha zinc fingers"/>
    <property type="match status" value="3"/>
</dbReference>
<dbReference type="InterPro" id="IPR013087">
    <property type="entry name" value="Znf_C2H2_type"/>
</dbReference>
<feature type="region of interest" description="Disordered" evidence="12">
    <location>
        <begin position="495"/>
        <end position="588"/>
    </location>
</feature>
<comment type="subcellular location">
    <subcellularLocation>
        <location evidence="1">Nucleus</location>
    </subcellularLocation>
</comment>
<keyword evidence="4" id="KW-0677">Repeat</keyword>
<feature type="domain" description="C2H2-type" evidence="13">
    <location>
        <begin position="197"/>
        <end position="224"/>
    </location>
</feature>
<feature type="domain" description="C2H2-type" evidence="13">
    <location>
        <begin position="479"/>
        <end position="507"/>
    </location>
</feature>
<dbReference type="GO" id="GO:0008270">
    <property type="term" value="F:zinc ion binding"/>
    <property type="evidence" value="ECO:0007669"/>
    <property type="project" value="UniProtKB-KW"/>
</dbReference>
<dbReference type="OrthoDB" id="8953863at2759"/>
<accession>A0A3B3RYQ1</accession>
<feature type="domain" description="C2H2-type" evidence="13">
    <location>
        <begin position="366"/>
        <end position="393"/>
    </location>
</feature>
<reference evidence="14" key="1">
    <citation type="submission" date="2025-08" db="UniProtKB">
        <authorList>
            <consortium name="Ensembl"/>
        </authorList>
    </citation>
    <scope>IDENTIFICATION</scope>
</reference>
<dbReference type="InterPro" id="IPR041661">
    <property type="entry name" value="ZN622/Rei1/Reh1_Znf-C2H2"/>
</dbReference>
<dbReference type="InterPro" id="IPR036236">
    <property type="entry name" value="Znf_C2H2_sf"/>
</dbReference>
<evidence type="ECO:0000256" key="6">
    <source>
        <dbReference type="ARBA" id="ARBA00022833"/>
    </source>
</evidence>
<dbReference type="CTD" id="7764"/>
<evidence type="ECO:0000313" key="15">
    <source>
        <dbReference type="Proteomes" id="UP000261540"/>
    </source>
</evidence>
<dbReference type="STRING" id="1676925.ENSPKIP00000023589"/>
<feature type="compositionally biased region" description="Basic and acidic residues" evidence="12">
    <location>
        <begin position="554"/>
        <end position="564"/>
    </location>
</feature>
<dbReference type="Ensembl" id="ENSPKIT00000004276.1">
    <property type="protein sequence ID" value="ENSPKIP00000023589.1"/>
    <property type="gene ID" value="ENSPKIG00000007163.1"/>
</dbReference>
<dbReference type="Pfam" id="PF12756">
    <property type="entry name" value="zf-C2H2_2"/>
    <property type="match status" value="1"/>
</dbReference>
<dbReference type="GO" id="GO:0005634">
    <property type="term" value="C:nucleus"/>
    <property type="evidence" value="ECO:0007669"/>
    <property type="project" value="UniProtKB-SubCell"/>
</dbReference>
<name>A0A3B3RYQ1_9TELE</name>
<dbReference type="FunFam" id="3.30.160.60:FF:001450">
    <property type="entry name" value="zinc finger protein 774"/>
    <property type="match status" value="1"/>
</dbReference>
<keyword evidence="7" id="KW-0805">Transcription regulation</keyword>
<dbReference type="FunFam" id="3.30.160.60:FF:000604">
    <property type="entry name" value="Histone H4 transcription factor-like Protein"/>
    <property type="match status" value="1"/>
</dbReference>
<dbReference type="FunFam" id="3.30.160.60:FF:001038">
    <property type="entry name" value="Zinc finger protein 217"/>
    <property type="match status" value="1"/>
</dbReference>
<evidence type="ECO:0000256" key="11">
    <source>
        <dbReference type="PROSITE-ProRule" id="PRU00042"/>
    </source>
</evidence>
<dbReference type="PANTHER" id="PTHR45925">
    <property type="entry name" value="ZINC FINGER PROTEIN"/>
    <property type="match status" value="1"/>
</dbReference>
<comment type="similarity">
    <text evidence="2">Belongs to the krueppel C2H2-type zinc-finger protein family.</text>
</comment>
<feature type="domain" description="C2H2-type" evidence="13">
    <location>
        <begin position="451"/>
        <end position="478"/>
    </location>
</feature>
<keyword evidence="9" id="KW-0804">Transcription</keyword>
<dbReference type="InterPro" id="IPR051967">
    <property type="entry name" value="Krueppel_C2H2-ZF"/>
</dbReference>
<keyword evidence="15" id="KW-1185">Reference proteome</keyword>
<dbReference type="GO" id="GO:0000981">
    <property type="term" value="F:DNA-binding transcription factor activity, RNA polymerase II-specific"/>
    <property type="evidence" value="ECO:0007669"/>
    <property type="project" value="TreeGrafter"/>
</dbReference>
<dbReference type="AlphaFoldDB" id="A0A3B3RYQ1"/>
<organism evidence="14 15">
    <name type="scientific">Paramormyrops kingsleyae</name>
    <dbReference type="NCBI Taxonomy" id="1676925"/>
    <lineage>
        <taxon>Eukaryota</taxon>
        <taxon>Metazoa</taxon>
        <taxon>Chordata</taxon>
        <taxon>Craniata</taxon>
        <taxon>Vertebrata</taxon>
        <taxon>Euteleostomi</taxon>
        <taxon>Actinopterygii</taxon>
        <taxon>Neopterygii</taxon>
        <taxon>Teleostei</taxon>
        <taxon>Osteoglossocephala</taxon>
        <taxon>Osteoglossomorpha</taxon>
        <taxon>Osteoglossiformes</taxon>
        <taxon>Mormyridae</taxon>
        <taxon>Paramormyrops</taxon>
    </lineage>
</organism>
<evidence type="ECO:0000256" key="3">
    <source>
        <dbReference type="ARBA" id="ARBA00022723"/>
    </source>
</evidence>
<dbReference type="PROSITE" id="PS50157">
    <property type="entry name" value="ZINC_FINGER_C2H2_2"/>
    <property type="match status" value="6"/>
</dbReference>
<feature type="region of interest" description="Disordered" evidence="12">
    <location>
        <begin position="385"/>
        <end position="438"/>
    </location>
</feature>
<dbReference type="Proteomes" id="UP000261540">
    <property type="component" value="Unplaced"/>
</dbReference>
<evidence type="ECO:0000256" key="10">
    <source>
        <dbReference type="ARBA" id="ARBA00023242"/>
    </source>
</evidence>
<evidence type="ECO:0000259" key="13">
    <source>
        <dbReference type="PROSITE" id="PS50157"/>
    </source>
</evidence>
<proteinExistence type="inferred from homology"/>
<keyword evidence="5 11" id="KW-0863">Zinc-finger</keyword>
<dbReference type="PANTHER" id="PTHR45925:SF4">
    <property type="entry name" value="ZINC FINGER PROTEIN 217"/>
    <property type="match status" value="1"/>
</dbReference>
<dbReference type="PROSITE" id="PS00028">
    <property type="entry name" value="ZINC_FINGER_C2H2_1"/>
    <property type="match status" value="5"/>
</dbReference>
<dbReference type="Pfam" id="PF00096">
    <property type="entry name" value="zf-C2H2"/>
    <property type="match status" value="3"/>
</dbReference>
<feature type="compositionally biased region" description="Pro residues" evidence="12">
    <location>
        <begin position="694"/>
        <end position="713"/>
    </location>
</feature>
<feature type="domain" description="C2H2-type" evidence="13">
    <location>
        <begin position="137"/>
        <end position="164"/>
    </location>
</feature>
<dbReference type="SMART" id="SM00355">
    <property type="entry name" value="ZnF_C2H2"/>
    <property type="match status" value="8"/>
</dbReference>
<keyword evidence="6" id="KW-0862">Zinc</keyword>
<reference evidence="14" key="2">
    <citation type="submission" date="2025-09" db="UniProtKB">
        <authorList>
            <consortium name="Ensembl"/>
        </authorList>
    </citation>
    <scope>IDENTIFICATION</scope>
</reference>
<keyword evidence="8" id="KW-0238">DNA-binding</keyword>
<keyword evidence="3" id="KW-0479">Metal-binding</keyword>
<dbReference type="GeneTree" id="ENSGT00940000159884"/>
<feature type="region of interest" description="Disordered" evidence="12">
    <location>
        <begin position="667"/>
        <end position="789"/>
    </location>
</feature>